<proteinExistence type="inferred from homology"/>
<dbReference type="InterPro" id="IPR003593">
    <property type="entry name" value="AAA+_ATPase"/>
</dbReference>
<evidence type="ECO:0000256" key="4">
    <source>
        <dbReference type="ARBA" id="ARBA00022475"/>
    </source>
</evidence>
<keyword evidence="6 9" id="KW-0067">ATP-binding</keyword>
<keyword evidence="10" id="KW-1185">Reference proteome</keyword>
<dbReference type="SMART" id="SM00382">
    <property type="entry name" value="AAA"/>
    <property type="match status" value="1"/>
</dbReference>
<dbReference type="EMBL" id="JAEQMM010000003">
    <property type="protein sequence ID" value="MBT1136923.1"/>
    <property type="molecule type" value="Genomic_DNA"/>
</dbReference>
<comment type="subcellular location">
    <subcellularLocation>
        <location evidence="1">Cell membrane</location>
        <topology evidence="1">Peripheral membrane protein</topology>
    </subcellularLocation>
</comment>
<feature type="domain" description="ABC transporter" evidence="8">
    <location>
        <begin position="23"/>
        <end position="272"/>
    </location>
</feature>
<reference evidence="9 10" key="1">
    <citation type="submission" date="2021-01" db="EMBL/GenBank/DDBJ databases">
        <title>High-quality draft genome sequence data of six Lactiplantibacillus plantarum subsp. argentoratensis strains isolated from various Greek sourdoughs.</title>
        <authorList>
            <person name="Syrokou M.K."/>
            <person name="Paramithiotis S."/>
            <person name="Skandamis P.N."/>
            <person name="Drosinos E.H."/>
            <person name="Bosnea L."/>
            <person name="Mataragas M."/>
        </authorList>
    </citation>
    <scope>NUCLEOTIDE SEQUENCE [LARGE SCALE GENOMIC DNA]</scope>
    <source>
        <strain evidence="9 10">LQC 2520</strain>
    </source>
</reference>
<evidence type="ECO:0000256" key="3">
    <source>
        <dbReference type="ARBA" id="ARBA00022448"/>
    </source>
</evidence>
<organism evidence="9 10">
    <name type="scientific">Lactiplantibacillus argentoratensis</name>
    <dbReference type="NCBI Taxonomy" id="271881"/>
    <lineage>
        <taxon>Bacteria</taxon>
        <taxon>Bacillati</taxon>
        <taxon>Bacillota</taxon>
        <taxon>Bacilli</taxon>
        <taxon>Lactobacillales</taxon>
        <taxon>Lactobacillaceae</taxon>
        <taxon>Lactiplantibacillus</taxon>
    </lineage>
</organism>
<evidence type="ECO:0000259" key="8">
    <source>
        <dbReference type="PROSITE" id="PS50893"/>
    </source>
</evidence>
<keyword evidence="3" id="KW-0813">Transport</keyword>
<evidence type="ECO:0000256" key="2">
    <source>
        <dbReference type="ARBA" id="ARBA00005417"/>
    </source>
</evidence>
<evidence type="ECO:0000256" key="6">
    <source>
        <dbReference type="ARBA" id="ARBA00022840"/>
    </source>
</evidence>
<dbReference type="PROSITE" id="PS00211">
    <property type="entry name" value="ABC_TRANSPORTER_1"/>
    <property type="match status" value="1"/>
</dbReference>
<evidence type="ECO:0000256" key="7">
    <source>
        <dbReference type="ARBA" id="ARBA00023136"/>
    </source>
</evidence>
<dbReference type="InterPro" id="IPR017871">
    <property type="entry name" value="ABC_transporter-like_CS"/>
</dbReference>
<evidence type="ECO:0000313" key="10">
    <source>
        <dbReference type="Proteomes" id="UP000694640"/>
    </source>
</evidence>
<dbReference type="InterPro" id="IPR013563">
    <property type="entry name" value="Oligopep_ABC_C"/>
</dbReference>
<gene>
    <name evidence="9" type="ORF">JKL17_02025</name>
</gene>
<protein>
    <submittedName>
        <fullName evidence="9">ABC transporter ATP-binding protein</fullName>
    </submittedName>
</protein>
<dbReference type="NCBIfam" id="TIGR01727">
    <property type="entry name" value="oligo_HPY"/>
    <property type="match status" value="1"/>
</dbReference>
<dbReference type="Pfam" id="PF00005">
    <property type="entry name" value="ABC_tran"/>
    <property type="match status" value="1"/>
</dbReference>
<dbReference type="PROSITE" id="PS50893">
    <property type="entry name" value="ABC_TRANSPORTER_2"/>
    <property type="match status" value="1"/>
</dbReference>
<dbReference type="InterPro" id="IPR050388">
    <property type="entry name" value="ABC_Ni/Peptide_Import"/>
</dbReference>
<accession>A0ABS5UEB1</accession>
<keyword evidence="5" id="KW-0547">Nucleotide-binding</keyword>
<evidence type="ECO:0000256" key="1">
    <source>
        <dbReference type="ARBA" id="ARBA00004202"/>
    </source>
</evidence>
<name>A0ABS5UEB1_9LACO</name>
<sequence length="377" mass="41726">MLLIHEHTCKGDSRLENNVVLSVKNLSVNFKVRGRELKAIRNITLDLKDQETLAIVGESGSGKSVLTKTFTGMLEANGYISNGTISYGDVVLSNLKKDKDWDGIRGKEITTIFQDPMTSLDPIKTIGSQISEVIVKHQGKSAKDAKALAIDLMTRTGIPDAANRYDEYPFEYSGGMRQRIVIAVALACHPKILICDEPTTALDVTIQAQILALIKSLQKEYHFTIIFITHDLGVVASIADRIAVMYAGQIVEMGTCDEIFYDPRHPYTWSLLSSLPQLATQEAGLYSIPGTPPSLYNDISGDAFAPRNSFAMAIDFKREPPEFAVTVTHWAKTWLLDPRAPKVDKPKIIQNLHERLVKLSQTTAIDSETEGHAIENK</sequence>
<dbReference type="SUPFAM" id="SSF52540">
    <property type="entry name" value="P-loop containing nucleoside triphosphate hydrolases"/>
    <property type="match status" value="1"/>
</dbReference>
<dbReference type="CDD" id="cd03257">
    <property type="entry name" value="ABC_NikE_OppD_transporters"/>
    <property type="match status" value="1"/>
</dbReference>
<dbReference type="Proteomes" id="UP000694640">
    <property type="component" value="Unassembled WGS sequence"/>
</dbReference>
<evidence type="ECO:0000313" key="9">
    <source>
        <dbReference type="EMBL" id="MBT1136923.1"/>
    </source>
</evidence>
<dbReference type="PANTHER" id="PTHR43297">
    <property type="entry name" value="OLIGOPEPTIDE TRANSPORT ATP-BINDING PROTEIN APPD"/>
    <property type="match status" value="1"/>
</dbReference>
<dbReference type="GO" id="GO:0005524">
    <property type="term" value="F:ATP binding"/>
    <property type="evidence" value="ECO:0007669"/>
    <property type="project" value="UniProtKB-KW"/>
</dbReference>
<keyword evidence="4" id="KW-1003">Cell membrane</keyword>
<evidence type="ECO:0000256" key="5">
    <source>
        <dbReference type="ARBA" id="ARBA00022741"/>
    </source>
</evidence>
<dbReference type="Gene3D" id="3.40.50.300">
    <property type="entry name" value="P-loop containing nucleotide triphosphate hydrolases"/>
    <property type="match status" value="1"/>
</dbReference>
<comment type="caution">
    <text evidence="9">The sequence shown here is derived from an EMBL/GenBank/DDBJ whole genome shotgun (WGS) entry which is preliminary data.</text>
</comment>
<dbReference type="InterPro" id="IPR003439">
    <property type="entry name" value="ABC_transporter-like_ATP-bd"/>
</dbReference>
<dbReference type="Pfam" id="PF08352">
    <property type="entry name" value="oligo_HPY"/>
    <property type="match status" value="1"/>
</dbReference>
<dbReference type="PANTHER" id="PTHR43297:SF2">
    <property type="entry name" value="DIPEPTIDE TRANSPORT ATP-BINDING PROTEIN DPPD"/>
    <property type="match status" value="1"/>
</dbReference>
<keyword evidence="7" id="KW-0472">Membrane</keyword>
<comment type="similarity">
    <text evidence="2">Belongs to the ABC transporter superfamily.</text>
</comment>
<dbReference type="InterPro" id="IPR027417">
    <property type="entry name" value="P-loop_NTPase"/>
</dbReference>